<gene>
    <name evidence="3" type="ORF">FM110_05075</name>
</gene>
<keyword evidence="4" id="KW-1185">Reference proteome</keyword>
<dbReference type="EMBL" id="FWFG01000048">
    <property type="protein sequence ID" value="SLM90514.1"/>
    <property type="molecule type" value="Genomic_DNA"/>
</dbReference>
<evidence type="ECO:0000313" key="4">
    <source>
        <dbReference type="Proteomes" id="UP000195981"/>
    </source>
</evidence>
<feature type="domain" description="Ferrous iron transporter FeoA-like" evidence="2">
    <location>
        <begin position="4"/>
        <end position="75"/>
    </location>
</feature>
<dbReference type="Proteomes" id="UP000195981">
    <property type="component" value="Unassembled WGS sequence"/>
</dbReference>
<protein>
    <recommendedName>
        <fullName evidence="2">Ferrous iron transporter FeoA-like domain-containing protein</fullName>
    </recommendedName>
</protein>
<organism evidence="3 4">
    <name type="scientific">Brachybacterium nesterenkovii</name>
    <dbReference type="NCBI Taxonomy" id="47847"/>
    <lineage>
        <taxon>Bacteria</taxon>
        <taxon>Bacillati</taxon>
        <taxon>Actinomycetota</taxon>
        <taxon>Actinomycetes</taxon>
        <taxon>Micrococcales</taxon>
        <taxon>Dermabacteraceae</taxon>
        <taxon>Brachybacterium</taxon>
    </lineage>
</organism>
<dbReference type="SUPFAM" id="SSF50037">
    <property type="entry name" value="C-terminal domain of transcriptional repressors"/>
    <property type="match status" value="1"/>
</dbReference>
<accession>A0A1X6WXW9</accession>
<dbReference type="InterPro" id="IPR007167">
    <property type="entry name" value="Fe-transptr_FeoA-like"/>
</dbReference>
<dbReference type="Pfam" id="PF04023">
    <property type="entry name" value="FeoA"/>
    <property type="match status" value="1"/>
</dbReference>
<evidence type="ECO:0000256" key="1">
    <source>
        <dbReference type="ARBA" id="ARBA00023004"/>
    </source>
</evidence>
<dbReference type="SMART" id="SM00899">
    <property type="entry name" value="FeoA"/>
    <property type="match status" value="1"/>
</dbReference>
<dbReference type="AlphaFoldDB" id="A0A1X6WXW9"/>
<evidence type="ECO:0000313" key="3">
    <source>
        <dbReference type="EMBL" id="SLM90514.1"/>
    </source>
</evidence>
<sequence length="124" mass="12174">MTVCSLLDAPLHRDLDIEALPADIGLRRRLLELGVRRGAPISAVQRTAGGGLLLRTGPSRVAIDRATCAGITVCLASADGTCLAASGAADATGSPMCAGGTGAVAAHRADAGTGEPSANAAARA</sequence>
<proteinExistence type="predicted"/>
<dbReference type="GO" id="GO:0046914">
    <property type="term" value="F:transition metal ion binding"/>
    <property type="evidence" value="ECO:0007669"/>
    <property type="project" value="InterPro"/>
</dbReference>
<keyword evidence="1" id="KW-0408">Iron</keyword>
<dbReference type="InterPro" id="IPR008988">
    <property type="entry name" value="Transcriptional_repressor_C"/>
</dbReference>
<dbReference type="RefSeq" id="WP_087103267.1">
    <property type="nucleotide sequence ID" value="NZ_FWFG01000048.1"/>
</dbReference>
<dbReference type="Gene3D" id="2.30.30.90">
    <property type="match status" value="1"/>
</dbReference>
<reference evidence="3 4" key="1">
    <citation type="submission" date="2017-02" db="EMBL/GenBank/DDBJ databases">
        <authorList>
            <person name="Peterson S.W."/>
        </authorList>
    </citation>
    <scope>NUCLEOTIDE SEQUENCE [LARGE SCALE GENOMIC DNA]</scope>
    <source>
        <strain evidence="3 4">CIP104813</strain>
    </source>
</reference>
<dbReference type="InterPro" id="IPR038157">
    <property type="entry name" value="FeoA_core_dom"/>
</dbReference>
<name>A0A1X6WXW9_9MICO</name>
<evidence type="ECO:0000259" key="2">
    <source>
        <dbReference type="SMART" id="SM00899"/>
    </source>
</evidence>